<feature type="transmembrane region" description="Helical" evidence="5">
    <location>
        <begin position="244"/>
        <end position="268"/>
    </location>
</feature>
<evidence type="ECO:0000256" key="1">
    <source>
        <dbReference type="ARBA" id="ARBA00004370"/>
    </source>
</evidence>
<dbReference type="FunFam" id="1.20.1070.10:FF:000096">
    <property type="entry name" value="Odorant receptor 131-2"/>
    <property type="match status" value="1"/>
</dbReference>
<dbReference type="Pfam" id="PF00001">
    <property type="entry name" value="7tm_1"/>
    <property type="match status" value="2"/>
</dbReference>
<comment type="subcellular location">
    <subcellularLocation>
        <location evidence="1">Membrane</location>
    </subcellularLocation>
</comment>
<organism evidence="7 8">
    <name type="scientific">Acipenser ruthenus</name>
    <name type="common">Sterlet sturgeon</name>
    <dbReference type="NCBI Taxonomy" id="7906"/>
    <lineage>
        <taxon>Eukaryota</taxon>
        <taxon>Metazoa</taxon>
        <taxon>Chordata</taxon>
        <taxon>Craniata</taxon>
        <taxon>Vertebrata</taxon>
        <taxon>Euteleostomi</taxon>
        <taxon>Actinopterygii</taxon>
        <taxon>Chondrostei</taxon>
        <taxon>Acipenseriformes</taxon>
        <taxon>Acipenseridae</taxon>
        <taxon>Acipenser</taxon>
    </lineage>
</organism>
<accession>A0A662YKD4</accession>
<dbReference type="GO" id="GO:0016020">
    <property type="term" value="C:membrane"/>
    <property type="evidence" value="ECO:0007669"/>
    <property type="project" value="UniProtKB-SubCell"/>
</dbReference>
<dbReference type="GO" id="GO:0005549">
    <property type="term" value="F:odorant binding"/>
    <property type="evidence" value="ECO:0007669"/>
    <property type="project" value="TreeGrafter"/>
</dbReference>
<feature type="transmembrane region" description="Helical" evidence="5">
    <location>
        <begin position="26"/>
        <end position="51"/>
    </location>
</feature>
<dbReference type="InterPro" id="IPR017452">
    <property type="entry name" value="GPCR_Rhodpsn_7TM"/>
</dbReference>
<feature type="domain" description="G-protein coupled receptors family 1 profile" evidence="6">
    <location>
        <begin position="43"/>
        <end position="394"/>
    </location>
</feature>
<feature type="transmembrane region" description="Helical" evidence="5">
    <location>
        <begin position="93"/>
        <end position="121"/>
    </location>
</feature>
<evidence type="ECO:0000256" key="3">
    <source>
        <dbReference type="ARBA" id="ARBA00022989"/>
    </source>
</evidence>
<dbReference type="Gene3D" id="1.20.1070.10">
    <property type="entry name" value="Rhodopsin 7-helix transmembrane proteins"/>
    <property type="match status" value="2"/>
</dbReference>
<dbReference type="InterPro" id="IPR000276">
    <property type="entry name" value="GPCR_Rhodpsn"/>
</dbReference>
<keyword evidence="7" id="KW-0675">Receptor</keyword>
<comment type="caution">
    <text evidence="7">The sequence shown here is derived from an EMBL/GenBank/DDBJ whole genome shotgun (WGS) entry which is preliminary data.</text>
</comment>
<evidence type="ECO:0000256" key="2">
    <source>
        <dbReference type="ARBA" id="ARBA00022692"/>
    </source>
</evidence>
<evidence type="ECO:0000313" key="7">
    <source>
        <dbReference type="EMBL" id="RXM96625.1"/>
    </source>
</evidence>
<dbReference type="PANTHER" id="PTHR26451:SF886">
    <property type="entry name" value="GROWTH HORMONE SECRETAGOGUE RECEPTOR TYPE 1-LIKE-RELATED"/>
    <property type="match status" value="1"/>
</dbReference>
<dbReference type="Proteomes" id="UP000289886">
    <property type="component" value="Unassembled WGS sequence"/>
</dbReference>
<evidence type="ECO:0000256" key="5">
    <source>
        <dbReference type="SAM" id="Phobius"/>
    </source>
</evidence>
<dbReference type="CDD" id="cd00637">
    <property type="entry name" value="7tm_classA_rhodopsin-like"/>
    <property type="match status" value="2"/>
</dbReference>
<dbReference type="AlphaFoldDB" id="A0A662YKD4"/>
<dbReference type="PANTHER" id="PTHR26451">
    <property type="entry name" value="G_PROTEIN_RECEP_F1_2 DOMAIN-CONTAINING PROTEIN"/>
    <property type="match status" value="1"/>
</dbReference>
<keyword evidence="3 5" id="KW-1133">Transmembrane helix</keyword>
<feature type="transmembrane region" description="Helical" evidence="5">
    <location>
        <begin position="203"/>
        <end position="224"/>
    </location>
</feature>
<dbReference type="GO" id="GO:0004984">
    <property type="term" value="F:olfactory receptor activity"/>
    <property type="evidence" value="ECO:0007669"/>
    <property type="project" value="TreeGrafter"/>
</dbReference>
<gene>
    <name evidence="7" type="ORF">EOD39_15464</name>
</gene>
<feature type="transmembrane region" description="Helical" evidence="5">
    <location>
        <begin position="340"/>
        <end position="359"/>
    </location>
</feature>
<keyword evidence="4 5" id="KW-0472">Membrane</keyword>
<feature type="transmembrane region" description="Helical" evidence="5">
    <location>
        <begin position="302"/>
        <end position="320"/>
    </location>
</feature>
<evidence type="ECO:0000313" key="8">
    <source>
        <dbReference type="Proteomes" id="UP000289886"/>
    </source>
</evidence>
<proteinExistence type="predicted"/>
<name>A0A662YKD4_ACIRT</name>
<dbReference type="SUPFAM" id="SSF81321">
    <property type="entry name" value="Family A G protein-coupled receptor-like"/>
    <property type="match status" value="2"/>
</dbReference>
<dbReference type="PRINTS" id="PR00237">
    <property type="entry name" value="GPCRRHODOPSN"/>
</dbReference>
<dbReference type="InterPro" id="IPR052921">
    <property type="entry name" value="GPCR1_Superfamily_Member"/>
</dbReference>
<feature type="transmembrane region" description="Helical" evidence="5">
    <location>
        <begin position="166"/>
        <end position="191"/>
    </location>
</feature>
<keyword evidence="8" id="KW-1185">Reference proteome</keyword>
<keyword evidence="2 5" id="KW-0812">Transmembrane</keyword>
<reference evidence="7 8" key="1">
    <citation type="submission" date="2019-01" db="EMBL/GenBank/DDBJ databases">
        <title>Draft Genome and Complete Hox-Cluster Characterization of the Sterlet Sturgeon (Acipenser ruthenus).</title>
        <authorList>
            <person name="Wei Q."/>
        </authorList>
    </citation>
    <scope>NUCLEOTIDE SEQUENCE [LARGE SCALE GENOMIC DNA]</scope>
    <source>
        <strain evidence="7">WHYD16114868_AA</strain>
        <tissue evidence="7">Blood</tissue>
    </source>
</reference>
<dbReference type="EMBL" id="SCEB01001537">
    <property type="protein sequence ID" value="RXM96625.1"/>
    <property type="molecule type" value="Genomic_DNA"/>
</dbReference>
<dbReference type="PROSITE" id="PS50262">
    <property type="entry name" value="G_PROTEIN_RECEP_F1_2"/>
    <property type="match status" value="1"/>
</dbReference>
<feature type="transmembrane region" description="Helical" evidence="5">
    <location>
        <begin position="63"/>
        <end position="87"/>
    </location>
</feature>
<protein>
    <submittedName>
        <fullName evidence="7">Mu-type opioid receptor</fullName>
    </submittedName>
</protein>
<sequence>MVNVSGQSLDSLIHQQDLMVEKDWVFVLKVSFALATPIFFIYVNCIMLFTLYSKASFRETSRYILFAHMLFNDSILLMTSVLLYILALACQHIMRGLCVLLVLISGTTFINSPLNLAVMALERYIAICLPLRHCEISTPKRTGVVIGVIWVLSSLEYEAFRENTRYILFAHMLVVDTMQLALVDLAVVIVYCRIFPPDGVRILLSMLMFALSCHTPLTLTAMCLERYVAICMPLRHADISTVKAAWVSIGIVWVIGWVPTSIDLFIVIATKRPPIYTEGVYVFYEIMLRYPWQYILKSSISLFYFAVIVGIVAFTYIQIIRVARSASADKNSTSKASNTITLHAFQLVLCIVVLICPLIEAEVKKIDAKSLSSVRYFDFIVFTLSPRCLSPLIYGLRDEKFSRVLKYYIICGLTKTVVPVAVDV</sequence>
<dbReference type="GO" id="GO:0004930">
    <property type="term" value="F:G protein-coupled receptor activity"/>
    <property type="evidence" value="ECO:0007669"/>
    <property type="project" value="InterPro"/>
</dbReference>
<evidence type="ECO:0000256" key="4">
    <source>
        <dbReference type="ARBA" id="ARBA00023136"/>
    </source>
</evidence>
<evidence type="ECO:0000259" key="6">
    <source>
        <dbReference type="PROSITE" id="PS50262"/>
    </source>
</evidence>